<dbReference type="InterPro" id="IPR003598">
    <property type="entry name" value="Ig_sub2"/>
</dbReference>
<dbReference type="Ensembl" id="ENSSLUT00000053026.1">
    <property type="protein sequence ID" value="ENSSLUP00000051511.1"/>
    <property type="gene ID" value="ENSSLUG00000022384.1"/>
</dbReference>
<dbReference type="InterPro" id="IPR000483">
    <property type="entry name" value="Cys-rich_flank_reg_C"/>
</dbReference>
<evidence type="ECO:0000256" key="3">
    <source>
        <dbReference type="ARBA" id="ARBA00022737"/>
    </source>
</evidence>
<dbReference type="FunFam" id="3.80.10.10:FF:000184">
    <property type="entry name" value="leucine-rich repeat-containing protein 24"/>
    <property type="match status" value="1"/>
</dbReference>
<dbReference type="InterPro" id="IPR050467">
    <property type="entry name" value="LRFN"/>
</dbReference>
<evidence type="ECO:0000256" key="2">
    <source>
        <dbReference type="ARBA" id="ARBA00022729"/>
    </source>
</evidence>
<dbReference type="InterPro" id="IPR003599">
    <property type="entry name" value="Ig_sub"/>
</dbReference>
<dbReference type="SMART" id="SM00409">
    <property type="entry name" value="IG"/>
    <property type="match status" value="1"/>
</dbReference>
<evidence type="ECO:0000259" key="7">
    <source>
        <dbReference type="PROSITE" id="PS50835"/>
    </source>
</evidence>
<dbReference type="AlphaFoldDB" id="A0A8D0A8G5"/>
<dbReference type="SUPFAM" id="SSF52058">
    <property type="entry name" value="L domain-like"/>
    <property type="match status" value="1"/>
</dbReference>
<evidence type="ECO:0000256" key="1">
    <source>
        <dbReference type="ARBA" id="ARBA00022614"/>
    </source>
</evidence>
<dbReference type="InterPro" id="IPR013783">
    <property type="entry name" value="Ig-like_fold"/>
</dbReference>
<dbReference type="InterPro" id="IPR007110">
    <property type="entry name" value="Ig-like_dom"/>
</dbReference>
<reference evidence="8" key="1">
    <citation type="submission" date="2025-08" db="UniProtKB">
        <authorList>
            <consortium name="Ensembl"/>
        </authorList>
    </citation>
    <scope>IDENTIFICATION</scope>
</reference>
<evidence type="ECO:0000256" key="4">
    <source>
        <dbReference type="ARBA" id="ARBA00023157"/>
    </source>
</evidence>
<proteinExistence type="predicted"/>
<gene>
    <name evidence="8" type="primary">LOC116058862</name>
</gene>
<keyword evidence="9" id="KW-1185">Reference proteome</keyword>
<dbReference type="PROSITE" id="PS50835">
    <property type="entry name" value="IG_LIKE"/>
    <property type="match status" value="1"/>
</dbReference>
<organism evidence="8 9">
    <name type="scientific">Sander lucioperca</name>
    <name type="common">Pike-perch</name>
    <name type="synonym">Perca lucioperca</name>
    <dbReference type="NCBI Taxonomy" id="283035"/>
    <lineage>
        <taxon>Eukaryota</taxon>
        <taxon>Metazoa</taxon>
        <taxon>Chordata</taxon>
        <taxon>Craniata</taxon>
        <taxon>Vertebrata</taxon>
        <taxon>Euteleostomi</taxon>
        <taxon>Actinopterygii</taxon>
        <taxon>Neopterygii</taxon>
        <taxon>Teleostei</taxon>
        <taxon>Neoteleostei</taxon>
        <taxon>Acanthomorphata</taxon>
        <taxon>Eupercaria</taxon>
        <taxon>Perciformes</taxon>
        <taxon>Percoidei</taxon>
        <taxon>Percidae</taxon>
        <taxon>Luciopercinae</taxon>
        <taxon>Sander</taxon>
    </lineage>
</organism>
<keyword evidence="5" id="KW-1133">Transmembrane helix</keyword>
<dbReference type="InterPro" id="IPR032675">
    <property type="entry name" value="LRR_dom_sf"/>
</dbReference>
<sequence>MAVSPVLPLSLLLLSIHTPSTASPSCPVSCRCYSLTVECGSTGLRDIPKHVPSSTQVLSSATAFSLLCSLCLQNNSISAVEPGSFQNQGQLLELALNGNRVHLVTADMFQGLEHLRILYLAGNDITRLLDYTFRGLQRLQELHLQHNSIEMLADQALVGLTSLALLDLSRNNLHTIGPASLRPLVSLQVLRITDNPWRCDCALHWLRSWIDEEGQRLLSSAERRLVCTEPPRLSHLSLVEVPLNSLVCIPPLVQLEPRRVAVRLGESLRVSCHASGYPRPQVTWRKASQGKEGRVSLQKAAGERFDPDTGSGMLFLSNVTVAHAGFYECEAWNAGGVARVTFQLVSSPYSPAWPRLRSHGPAVGSDVSREPLYALGSMAFSALGAATQTAIAVGISLLALTALLLLAMIYSRQQQPDKDADGAEKESILYVNDYSDGPTTFAQLEEYRDERGHEMYVLNRAKPVLPPAPPTAVSTTNLGCSAPSDTSTTFTPETFQHHCCAGVNICPLKNSEGSSLQSEYNERGTSWNLPFHEHVGTKVCFTTVDVVNVWTGC</sequence>
<dbReference type="InterPro" id="IPR036179">
    <property type="entry name" value="Ig-like_dom_sf"/>
</dbReference>
<dbReference type="Pfam" id="PF13855">
    <property type="entry name" value="LRR_8"/>
    <property type="match status" value="2"/>
</dbReference>
<evidence type="ECO:0000256" key="6">
    <source>
        <dbReference type="SAM" id="SignalP"/>
    </source>
</evidence>
<reference evidence="8" key="2">
    <citation type="submission" date="2025-09" db="UniProtKB">
        <authorList>
            <consortium name="Ensembl"/>
        </authorList>
    </citation>
    <scope>IDENTIFICATION</scope>
</reference>
<feature type="transmembrane region" description="Helical" evidence="5">
    <location>
        <begin position="390"/>
        <end position="410"/>
    </location>
</feature>
<dbReference type="PANTHER" id="PTHR45842:SF25">
    <property type="entry name" value="CARBOXYPEPTIDASE N SUBUNIT 2-LIKE"/>
    <property type="match status" value="1"/>
</dbReference>
<evidence type="ECO:0000256" key="5">
    <source>
        <dbReference type="SAM" id="Phobius"/>
    </source>
</evidence>
<dbReference type="SMART" id="SM00369">
    <property type="entry name" value="LRR_TYP"/>
    <property type="match status" value="5"/>
</dbReference>
<keyword evidence="4" id="KW-1015">Disulfide bond</keyword>
<dbReference type="Gene3D" id="3.80.10.10">
    <property type="entry name" value="Ribonuclease Inhibitor"/>
    <property type="match status" value="2"/>
</dbReference>
<dbReference type="InterPro" id="IPR001611">
    <property type="entry name" value="Leu-rich_rpt"/>
</dbReference>
<keyword evidence="2 6" id="KW-0732">Signal</keyword>
<dbReference type="FunFam" id="2.60.40.10:FF:003274">
    <property type="entry name" value="Leucine-rich repeat-containing 24"/>
    <property type="match status" value="1"/>
</dbReference>
<protein>
    <submittedName>
        <fullName evidence="8">Leucine rich repeat containing 24</fullName>
    </submittedName>
</protein>
<dbReference type="SUPFAM" id="SSF48726">
    <property type="entry name" value="Immunoglobulin"/>
    <property type="match status" value="1"/>
</dbReference>
<accession>A0A8D0A8G5</accession>
<keyword evidence="5" id="KW-0472">Membrane</keyword>
<dbReference type="InterPro" id="IPR003591">
    <property type="entry name" value="Leu-rich_rpt_typical-subtyp"/>
</dbReference>
<dbReference type="PANTHER" id="PTHR45842">
    <property type="entry name" value="SYNAPTIC ADHESION-LIKE MOLECULE SALM"/>
    <property type="match status" value="1"/>
</dbReference>
<feature type="domain" description="Ig-like" evidence="7">
    <location>
        <begin position="250"/>
        <end position="346"/>
    </location>
</feature>
<feature type="signal peptide" evidence="6">
    <location>
        <begin position="1"/>
        <end position="22"/>
    </location>
</feature>
<dbReference type="SMART" id="SM00082">
    <property type="entry name" value="LRRCT"/>
    <property type="match status" value="1"/>
</dbReference>
<keyword evidence="3" id="KW-0677">Repeat</keyword>
<feature type="chain" id="PRO_5034564387" evidence="6">
    <location>
        <begin position="23"/>
        <end position="553"/>
    </location>
</feature>
<dbReference type="Proteomes" id="UP000694568">
    <property type="component" value="Unplaced"/>
</dbReference>
<evidence type="ECO:0000313" key="8">
    <source>
        <dbReference type="Ensembl" id="ENSSLUP00000051511.1"/>
    </source>
</evidence>
<dbReference type="Gene3D" id="2.60.40.10">
    <property type="entry name" value="Immunoglobulins"/>
    <property type="match status" value="1"/>
</dbReference>
<dbReference type="Pfam" id="PF13927">
    <property type="entry name" value="Ig_3"/>
    <property type="match status" value="1"/>
</dbReference>
<dbReference type="SMART" id="SM00408">
    <property type="entry name" value="IGc2"/>
    <property type="match status" value="1"/>
</dbReference>
<evidence type="ECO:0000313" key="9">
    <source>
        <dbReference type="Proteomes" id="UP000694568"/>
    </source>
</evidence>
<keyword evidence="1" id="KW-0433">Leucine-rich repeat</keyword>
<dbReference type="GeneTree" id="ENSGT00940000160141"/>
<name>A0A8D0A8G5_SANLU</name>
<keyword evidence="5" id="KW-0812">Transmembrane</keyword>